<dbReference type="EMBL" id="LAZR01031352">
    <property type="protein sequence ID" value="KKL54003.1"/>
    <property type="molecule type" value="Genomic_DNA"/>
</dbReference>
<protein>
    <submittedName>
        <fullName evidence="1">Uncharacterized protein</fullName>
    </submittedName>
</protein>
<comment type="caution">
    <text evidence="1">The sequence shown here is derived from an EMBL/GenBank/DDBJ whole genome shotgun (WGS) entry which is preliminary data.</text>
</comment>
<dbReference type="AlphaFoldDB" id="A0A0F9CXA0"/>
<accession>A0A0F9CXA0</accession>
<name>A0A0F9CXA0_9ZZZZ</name>
<proteinExistence type="predicted"/>
<evidence type="ECO:0000313" key="1">
    <source>
        <dbReference type="EMBL" id="KKL54003.1"/>
    </source>
</evidence>
<organism evidence="1">
    <name type="scientific">marine sediment metagenome</name>
    <dbReference type="NCBI Taxonomy" id="412755"/>
    <lineage>
        <taxon>unclassified sequences</taxon>
        <taxon>metagenomes</taxon>
        <taxon>ecological metagenomes</taxon>
    </lineage>
</organism>
<sequence>MEGNNELIVLFMREFGWTFKYTVNFVQRTPLYKLQALSEELQYQMSAEYYRQAELSASIMATIINTTAKKDKKVYKASDFIGQPPKRRVVGEVNTLQKAAEKLGIIIPEEIGG</sequence>
<gene>
    <name evidence="1" type="ORF">LCGC14_2269760</name>
</gene>
<reference evidence="1" key="1">
    <citation type="journal article" date="2015" name="Nature">
        <title>Complex archaea that bridge the gap between prokaryotes and eukaryotes.</title>
        <authorList>
            <person name="Spang A."/>
            <person name="Saw J.H."/>
            <person name="Jorgensen S.L."/>
            <person name="Zaremba-Niedzwiedzka K."/>
            <person name="Martijn J."/>
            <person name="Lind A.E."/>
            <person name="van Eijk R."/>
            <person name="Schleper C."/>
            <person name="Guy L."/>
            <person name="Ettema T.J."/>
        </authorList>
    </citation>
    <scope>NUCLEOTIDE SEQUENCE</scope>
</reference>